<dbReference type="Pfam" id="PF17681">
    <property type="entry name" value="GCP_N_terminal"/>
    <property type="match status" value="1"/>
</dbReference>
<feature type="domain" description="Gamma tubulin complex component protein N-terminal" evidence="9">
    <location>
        <begin position="2"/>
        <end position="327"/>
    </location>
</feature>
<accession>A0AAV7I1B1</accession>
<dbReference type="InterPro" id="IPR042241">
    <property type="entry name" value="GCP_C_sf"/>
</dbReference>
<dbReference type="AlphaFoldDB" id="A0AAV7I1B1"/>
<evidence type="ECO:0000256" key="5">
    <source>
        <dbReference type="ARBA" id="ARBA00023212"/>
    </source>
</evidence>
<dbReference type="GO" id="GO:0007020">
    <property type="term" value="P:microtubule nucleation"/>
    <property type="evidence" value="ECO:0007669"/>
    <property type="project" value="InterPro"/>
</dbReference>
<organism evidence="10 11">
    <name type="scientific">Cotesia glomerata</name>
    <name type="common">Lepidopteran parasitic wasp</name>
    <name type="synonym">Apanteles glomeratus</name>
    <dbReference type="NCBI Taxonomy" id="32391"/>
    <lineage>
        <taxon>Eukaryota</taxon>
        <taxon>Metazoa</taxon>
        <taxon>Ecdysozoa</taxon>
        <taxon>Arthropoda</taxon>
        <taxon>Hexapoda</taxon>
        <taxon>Insecta</taxon>
        <taxon>Pterygota</taxon>
        <taxon>Neoptera</taxon>
        <taxon>Endopterygota</taxon>
        <taxon>Hymenoptera</taxon>
        <taxon>Apocrita</taxon>
        <taxon>Ichneumonoidea</taxon>
        <taxon>Braconidae</taxon>
        <taxon>Microgastrinae</taxon>
        <taxon>Cotesia</taxon>
    </lineage>
</organism>
<evidence type="ECO:0000256" key="3">
    <source>
        <dbReference type="ARBA" id="ARBA00022490"/>
    </source>
</evidence>
<evidence type="ECO:0000259" key="8">
    <source>
        <dbReference type="Pfam" id="PF04130"/>
    </source>
</evidence>
<name>A0AAV7I1B1_COTGL</name>
<evidence type="ECO:0000256" key="6">
    <source>
        <dbReference type="RuleBase" id="RU363050"/>
    </source>
</evidence>
<dbReference type="GO" id="GO:0000922">
    <property type="term" value="C:spindle pole"/>
    <property type="evidence" value="ECO:0007669"/>
    <property type="project" value="InterPro"/>
</dbReference>
<dbReference type="InterPro" id="IPR040457">
    <property type="entry name" value="GCP_C"/>
</dbReference>
<keyword evidence="5 6" id="KW-0206">Cytoskeleton</keyword>
<dbReference type="InterPro" id="IPR041470">
    <property type="entry name" value="GCP_N"/>
</dbReference>
<dbReference type="GO" id="GO:0000930">
    <property type="term" value="C:gamma-tubulin complex"/>
    <property type="evidence" value="ECO:0007669"/>
    <property type="project" value="TreeGrafter"/>
</dbReference>
<dbReference type="EMBL" id="JAHXZJ010002609">
    <property type="protein sequence ID" value="KAH0539583.1"/>
    <property type="molecule type" value="Genomic_DNA"/>
</dbReference>
<feature type="region of interest" description="Disordered" evidence="7">
    <location>
        <begin position="403"/>
        <end position="422"/>
    </location>
</feature>
<keyword evidence="3 6" id="KW-0963">Cytoplasm</keyword>
<dbReference type="GO" id="GO:0043015">
    <property type="term" value="F:gamma-tubulin binding"/>
    <property type="evidence" value="ECO:0007669"/>
    <property type="project" value="InterPro"/>
</dbReference>
<evidence type="ECO:0000259" key="9">
    <source>
        <dbReference type="Pfam" id="PF17681"/>
    </source>
</evidence>
<feature type="domain" description="Gamma tubulin complex component C-terminal" evidence="8">
    <location>
        <begin position="331"/>
        <end position="636"/>
    </location>
</feature>
<keyword evidence="4 6" id="KW-0493">Microtubule</keyword>
<proteinExistence type="inferred from homology"/>
<evidence type="ECO:0000313" key="11">
    <source>
        <dbReference type="Proteomes" id="UP000826195"/>
    </source>
</evidence>
<gene>
    <name evidence="10" type="ORF">KQX54_005814</name>
</gene>
<dbReference type="Proteomes" id="UP000826195">
    <property type="component" value="Unassembled WGS sequence"/>
</dbReference>
<evidence type="ECO:0000313" key="10">
    <source>
        <dbReference type="EMBL" id="KAH0539583.1"/>
    </source>
</evidence>
<evidence type="ECO:0000256" key="2">
    <source>
        <dbReference type="ARBA" id="ARBA00010337"/>
    </source>
</evidence>
<dbReference type="Gene3D" id="1.20.120.1900">
    <property type="entry name" value="Gamma-tubulin complex, C-terminal domain"/>
    <property type="match status" value="1"/>
</dbReference>
<dbReference type="GO" id="GO:0031122">
    <property type="term" value="P:cytoplasmic microtubule organization"/>
    <property type="evidence" value="ECO:0007669"/>
    <property type="project" value="TreeGrafter"/>
</dbReference>
<dbReference type="GO" id="GO:0051321">
    <property type="term" value="P:meiotic cell cycle"/>
    <property type="evidence" value="ECO:0007669"/>
    <property type="project" value="TreeGrafter"/>
</dbReference>
<dbReference type="GO" id="GO:0051225">
    <property type="term" value="P:spindle assembly"/>
    <property type="evidence" value="ECO:0007669"/>
    <property type="project" value="TreeGrafter"/>
</dbReference>
<keyword evidence="11" id="KW-1185">Reference proteome</keyword>
<evidence type="ECO:0000256" key="1">
    <source>
        <dbReference type="ARBA" id="ARBA00004267"/>
    </source>
</evidence>
<comment type="caution">
    <text evidence="10">The sequence shown here is derived from an EMBL/GenBank/DDBJ whole genome shotgun (WGS) entry which is preliminary data.</text>
</comment>
<dbReference type="GO" id="GO:0051011">
    <property type="term" value="F:microtubule minus-end binding"/>
    <property type="evidence" value="ECO:0007669"/>
    <property type="project" value="TreeGrafter"/>
</dbReference>
<dbReference type="InterPro" id="IPR007259">
    <property type="entry name" value="GCP"/>
</dbReference>
<evidence type="ECO:0000256" key="7">
    <source>
        <dbReference type="SAM" id="MobiDB-lite"/>
    </source>
</evidence>
<dbReference type="GO" id="GO:0005874">
    <property type="term" value="C:microtubule"/>
    <property type="evidence" value="ECO:0007669"/>
    <property type="project" value="UniProtKB-KW"/>
</dbReference>
<dbReference type="PANTHER" id="PTHR19302:SF27">
    <property type="entry name" value="GAMMA-TUBULIN COMPLEX COMPONENT 4"/>
    <property type="match status" value="1"/>
</dbReference>
<reference evidence="10 11" key="1">
    <citation type="journal article" date="2021" name="J. Hered.">
        <title>A chromosome-level genome assembly of the parasitoid wasp, Cotesia glomerata (Hymenoptera: Braconidae).</title>
        <authorList>
            <person name="Pinto B.J."/>
            <person name="Weis J.J."/>
            <person name="Gamble T."/>
            <person name="Ode P.J."/>
            <person name="Paul R."/>
            <person name="Zaspel J.M."/>
        </authorList>
    </citation>
    <scope>NUCLEOTIDE SEQUENCE [LARGE SCALE GENOMIC DNA]</scope>
    <source>
        <strain evidence="10">CgM1</strain>
    </source>
</reference>
<dbReference type="PANTHER" id="PTHR19302">
    <property type="entry name" value="GAMMA TUBULIN COMPLEX PROTEIN"/>
    <property type="match status" value="1"/>
</dbReference>
<comment type="subcellular location">
    <subcellularLocation>
        <location evidence="1 6">Cytoplasm</location>
        <location evidence="1 6">Cytoskeleton</location>
        <location evidence="1 6">Microtubule organizing center</location>
    </subcellularLocation>
</comment>
<comment type="similarity">
    <text evidence="2 6">Belongs to the TUBGCP family.</text>
</comment>
<dbReference type="Pfam" id="PF04130">
    <property type="entry name" value="GCP_C_terminal"/>
    <property type="match status" value="1"/>
</dbReference>
<evidence type="ECO:0000256" key="4">
    <source>
        <dbReference type="ARBA" id="ARBA00022701"/>
    </source>
</evidence>
<protein>
    <recommendedName>
        <fullName evidence="6">Gamma-tubulin complex component</fullName>
    </recommendedName>
</protein>
<sequence>MLHELLLALWGYPTSLGEIFKNDAILLDKYFHPSERGLIKQILKIADDFNNIKKFIKIYSTAHADLENANEQDPLNRGLYLQALCNGMDQALEPFRTEIVELEKCIAKNAHTPATVILSRVENYKFLFNILNNIIRKIKTQRIHGCSLLQCIYELMNTEIIEVKVALQKMMQSLHMIFYKQLTSWLLYGRLEDTYKEFFIQKKETAQESLLFADNKDGSGEIKNHNDMWNYDIDVNMLPSYITFTLAAKILSIGQTIIIFGNDPRGGKDFFVTDKPASTVWGEKEHEYFKKLRSLQMKPVFNVIEFENTIDELKKCVTKLLWHIVVEDAQLLQQLKYIKDFYLIGRGDLFLDFIKLTSHILSKPPTNHTSRDLNVAFRMAVRKIMLNDEGAIDDFNFSVPVPELSNEDSSSSDSRSHEKTQDPIEKQGWGMIVLHYRVSWPLQLLFSPKALNDYNTIFRFLLRVKKTQINLWNLWTEHTCSKNIDIGVLQLRNNLIFILDNLQYYLQVDVLESQHAVMENRMKSTENFEDVQTAHSVFLANVLSQTFLASSNEKHKNPVNNLIRLLLRLCDDFILQASIWEVNKLLSTEKEELKALTDTLSTIMDLLIKTLNKVRAQPSGVHLAQLLLRLDFNRWFSMQM</sequence>
<dbReference type="GO" id="GO:0000278">
    <property type="term" value="P:mitotic cell cycle"/>
    <property type="evidence" value="ECO:0007669"/>
    <property type="project" value="TreeGrafter"/>
</dbReference>